<evidence type="ECO:0000313" key="2">
    <source>
        <dbReference type="Proteomes" id="UP000008022"/>
    </source>
</evidence>
<reference evidence="1" key="2">
    <citation type="submission" date="2015-06" db="UniProtKB">
        <authorList>
            <consortium name="EnsemblPlants"/>
        </authorList>
    </citation>
    <scope>IDENTIFICATION</scope>
</reference>
<protein>
    <submittedName>
        <fullName evidence="1">Uncharacterized protein</fullName>
    </submittedName>
</protein>
<sequence length="75" mass="7813">MGSFPAAEETTATAAARPHAVMVPFAAIDDGLPPSDADATQDVPALCHSVRTTCLPRFKALLAKLDEEADSNMAD</sequence>
<dbReference type="Gramene" id="ORUFI04G08640.1">
    <property type="protein sequence ID" value="ORUFI04G08640.1"/>
    <property type="gene ID" value="ORUFI04G08640"/>
</dbReference>
<dbReference type="STRING" id="4529.A0A0E0P7B3"/>
<proteinExistence type="predicted"/>
<accession>A0A0E0P7B3</accession>
<evidence type="ECO:0000313" key="1">
    <source>
        <dbReference type="EnsemblPlants" id="ORUFI04G08640.1"/>
    </source>
</evidence>
<organism evidence="1 2">
    <name type="scientific">Oryza rufipogon</name>
    <name type="common">Brownbeard rice</name>
    <name type="synonym">Asian wild rice</name>
    <dbReference type="NCBI Taxonomy" id="4529"/>
    <lineage>
        <taxon>Eukaryota</taxon>
        <taxon>Viridiplantae</taxon>
        <taxon>Streptophyta</taxon>
        <taxon>Embryophyta</taxon>
        <taxon>Tracheophyta</taxon>
        <taxon>Spermatophyta</taxon>
        <taxon>Magnoliopsida</taxon>
        <taxon>Liliopsida</taxon>
        <taxon>Poales</taxon>
        <taxon>Poaceae</taxon>
        <taxon>BOP clade</taxon>
        <taxon>Oryzoideae</taxon>
        <taxon>Oryzeae</taxon>
        <taxon>Oryzinae</taxon>
        <taxon>Oryza</taxon>
    </lineage>
</organism>
<reference evidence="2" key="1">
    <citation type="submission" date="2013-06" db="EMBL/GenBank/DDBJ databases">
        <authorList>
            <person name="Zhao Q."/>
        </authorList>
    </citation>
    <scope>NUCLEOTIDE SEQUENCE</scope>
    <source>
        <strain evidence="2">cv. W1943</strain>
    </source>
</reference>
<name>A0A0E0P7B3_ORYRU</name>
<dbReference type="HOGENOM" id="CLU_2675415_0_0_1"/>
<keyword evidence="2" id="KW-1185">Reference proteome</keyword>
<dbReference type="Proteomes" id="UP000008022">
    <property type="component" value="Unassembled WGS sequence"/>
</dbReference>
<dbReference type="EnsemblPlants" id="ORUFI04G08640.1">
    <property type="protein sequence ID" value="ORUFI04G08640.1"/>
    <property type="gene ID" value="ORUFI04G08640"/>
</dbReference>
<dbReference type="AlphaFoldDB" id="A0A0E0P7B3"/>
<dbReference type="Gene3D" id="3.40.50.2000">
    <property type="entry name" value="Glycogen Phosphorylase B"/>
    <property type="match status" value="1"/>
</dbReference>